<organism evidence="7 8">
    <name type="scientific">Bionectria ochroleuca</name>
    <name type="common">Gliocladium roseum</name>
    <dbReference type="NCBI Taxonomy" id="29856"/>
    <lineage>
        <taxon>Eukaryota</taxon>
        <taxon>Fungi</taxon>
        <taxon>Dikarya</taxon>
        <taxon>Ascomycota</taxon>
        <taxon>Pezizomycotina</taxon>
        <taxon>Sordariomycetes</taxon>
        <taxon>Hypocreomycetidae</taxon>
        <taxon>Hypocreales</taxon>
        <taxon>Bionectriaceae</taxon>
        <taxon>Clonostachys</taxon>
    </lineage>
</organism>
<dbReference type="InterPro" id="IPR011701">
    <property type="entry name" value="MFS"/>
</dbReference>
<name>A0ABY6U5Q6_BIOOC</name>
<feature type="transmembrane region" description="Helical" evidence="5">
    <location>
        <begin position="252"/>
        <end position="273"/>
    </location>
</feature>
<dbReference type="InterPro" id="IPR036259">
    <property type="entry name" value="MFS_trans_sf"/>
</dbReference>
<dbReference type="PANTHER" id="PTHR23501:SF33">
    <property type="entry name" value="MAJOR FACILITATOR SUPERFAMILY (MFS) PROFILE DOMAIN-CONTAINING PROTEIN"/>
    <property type="match status" value="1"/>
</dbReference>
<feature type="transmembrane region" description="Helical" evidence="5">
    <location>
        <begin position="410"/>
        <end position="436"/>
    </location>
</feature>
<evidence type="ECO:0000256" key="1">
    <source>
        <dbReference type="ARBA" id="ARBA00004141"/>
    </source>
</evidence>
<keyword evidence="8" id="KW-1185">Reference proteome</keyword>
<reference evidence="7 8" key="1">
    <citation type="submission" date="2019-06" db="EMBL/GenBank/DDBJ databases">
        <authorList>
            <person name="Broberg M."/>
        </authorList>
    </citation>
    <scope>NUCLEOTIDE SEQUENCE [LARGE SCALE GENOMIC DNA]</scope>
</reference>
<feature type="transmembrane region" description="Helical" evidence="5">
    <location>
        <begin position="319"/>
        <end position="343"/>
    </location>
</feature>
<evidence type="ECO:0000313" key="7">
    <source>
        <dbReference type="EMBL" id="VUC25927.1"/>
    </source>
</evidence>
<evidence type="ECO:0000256" key="4">
    <source>
        <dbReference type="ARBA" id="ARBA00023136"/>
    </source>
</evidence>
<comment type="subcellular location">
    <subcellularLocation>
        <location evidence="1">Membrane</location>
        <topology evidence="1">Multi-pass membrane protein</topology>
    </subcellularLocation>
</comment>
<feature type="transmembrane region" description="Helical" evidence="5">
    <location>
        <begin position="201"/>
        <end position="222"/>
    </location>
</feature>
<dbReference type="PANTHER" id="PTHR23501">
    <property type="entry name" value="MAJOR FACILITATOR SUPERFAMILY"/>
    <property type="match status" value="1"/>
</dbReference>
<feature type="domain" description="Major facilitator superfamily (MFS) profile" evidence="6">
    <location>
        <begin position="51"/>
        <end position="560"/>
    </location>
</feature>
<dbReference type="EMBL" id="CABFNS010000741">
    <property type="protein sequence ID" value="VUC25927.1"/>
    <property type="molecule type" value="Genomic_DNA"/>
</dbReference>
<dbReference type="Gene3D" id="1.20.1720.10">
    <property type="entry name" value="Multidrug resistance protein D"/>
    <property type="match status" value="1"/>
</dbReference>
<dbReference type="Gene3D" id="1.20.1250.20">
    <property type="entry name" value="MFS general substrate transporter like domains"/>
    <property type="match status" value="1"/>
</dbReference>
<dbReference type="PROSITE" id="PS50850">
    <property type="entry name" value="MFS"/>
    <property type="match status" value="1"/>
</dbReference>
<evidence type="ECO:0000313" key="8">
    <source>
        <dbReference type="Proteomes" id="UP000766486"/>
    </source>
</evidence>
<feature type="transmembrane region" description="Helical" evidence="5">
    <location>
        <begin position="116"/>
        <end position="138"/>
    </location>
</feature>
<evidence type="ECO:0000256" key="5">
    <source>
        <dbReference type="SAM" id="Phobius"/>
    </source>
</evidence>
<dbReference type="SUPFAM" id="SSF103473">
    <property type="entry name" value="MFS general substrate transporter"/>
    <property type="match status" value="1"/>
</dbReference>
<feature type="transmembrane region" description="Helical" evidence="5">
    <location>
        <begin position="385"/>
        <end position="404"/>
    </location>
</feature>
<evidence type="ECO:0000256" key="3">
    <source>
        <dbReference type="ARBA" id="ARBA00022989"/>
    </source>
</evidence>
<sequence>MTVQNPDPMSNAEVDERAPLLAQQRAVLAEPGADTTDGNEEAVSHVAFWLVLSILLAGIFLSNVVSSVVIATTQNIASEFDALPSAAWLLTTYTLAQSASQPLYGKLCNIYGRRNCLVFCWVVFGLGCLLVALGRSYWHIILGRAISGVGSAGKIVLTSIVVADLVPLRKVAHYRAYVNLTATSARSIGGPIGGLLAGTVGWRWCFLVQLPVALIGLALVLWKLPEPKRASENLKTVNGNETQRTKLSRVDFAGTVTLIGTVLTGLLALDIFTKGGPRLLVAGLAIAFPVFATAFAFVEKYYAKEPILPLQLIGKRDVLTSYTIIGFQSAGQFGLLYAIPIYFQVVGGESVSTSGIRIAPVVVGNALGTVLSGKLVTRFKRYKSLTAVGNGIGFLGFLLLFVTWRGSTSWYTSLLVALPGAGMGILQSTTFLHLAASLDPSDIAIAGSAWFLAQNVGILLGASMSTTVINSVVQKYLQVSLDGNGSKEEIIQKVMSNVDNIRKLPELVQETVIEAYVSGLCSSNGGNIPHYGQYFLMYYNLDEREKALSHSFRRAVLDEW</sequence>
<feature type="transmembrane region" description="Helical" evidence="5">
    <location>
        <begin position="279"/>
        <end position="298"/>
    </location>
</feature>
<dbReference type="Proteomes" id="UP000766486">
    <property type="component" value="Unassembled WGS sequence"/>
</dbReference>
<evidence type="ECO:0000256" key="2">
    <source>
        <dbReference type="ARBA" id="ARBA00022692"/>
    </source>
</evidence>
<protein>
    <recommendedName>
        <fullName evidence="6">Major facilitator superfamily (MFS) profile domain-containing protein</fullName>
    </recommendedName>
</protein>
<proteinExistence type="predicted"/>
<dbReference type="InterPro" id="IPR020846">
    <property type="entry name" value="MFS_dom"/>
</dbReference>
<evidence type="ECO:0000259" key="6">
    <source>
        <dbReference type="PROSITE" id="PS50850"/>
    </source>
</evidence>
<feature type="transmembrane region" description="Helical" evidence="5">
    <location>
        <begin position="46"/>
        <end position="71"/>
    </location>
</feature>
<keyword evidence="3 5" id="KW-1133">Transmembrane helix</keyword>
<keyword evidence="2 5" id="KW-0812">Transmembrane</keyword>
<gene>
    <name evidence="7" type="ORF">CLO192961_LOCUS176534</name>
</gene>
<accession>A0ABY6U5Q6</accession>
<dbReference type="Pfam" id="PF07690">
    <property type="entry name" value="MFS_1"/>
    <property type="match status" value="1"/>
</dbReference>
<keyword evidence="4 5" id="KW-0472">Membrane</keyword>
<feature type="transmembrane region" description="Helical" evidence="5">
    <location>
        <begin position="443"/>
        <end position="464"/>
    </location>
</feature>
<comment type="caution">
    <text evidence="7">The sequence shown here is derived from an EMBL/GenBank/DDBJ whole genome shotgun (WGS) entry which is preliminary data.</text>
</comment>